<proteinExistence type="predicted"/>
<name>A0A7C4QRN2_9PLAN</name>
<gene>
    <name evidence="2" type="ORF">ENS64_15175</name>
</gene>
<dbReference type="AlphaFoldDB" id="A0A7C4QRN2"/>
<comment type="caution">
    <text evidence="2">The sequence shown here is derived from an EMBL/GenBank/DDBJ whole genome shotgun (WGS) entry which is preliminary data.</text>
</comment>
<keyword evidence="1" id="KW-0732">Signal</keyword>
<accession>A0A7C4QRN2</accession>
<dbReference type="EMBL" id="DSVQ01000018">
    <property type="protein sequence ID" value="HGT40585.1"/>
    <property type="molecule type" value="Genomic_DNA"/>
</dbReference>
<sequence length="674" mass="75557">MFQPVCRLTSVLLTLALCAGCSHFFEARAINRFAENLREQDLDGLKAATTPEFANKALRTAHALEDIKILRLPDGKTSIVEVEEVSPDHKRVTVQVGDKKKDGIKKEVFYELVRNEAGKWVVDDIYLKQKKQGVTAYKSVTEQMDLLLTVREFLDAWDGGDREQVLAVTSAELRAALEQLPPSYLAELTAHLAGPRPANSPFRPQAQLEDKLAVVRLPRKTGETVLTLRRQQEGWVVADVAIDTKEEKELLPSVHKLAIAVNTCTGFLEAYAAEDHAALQKLCDPDFYDGSLSVGQLKQVLLPSPQLLDHRLEAQLRPQRADLLLRNSQEVVQIDLERFDDPEPDAPPQFKVREVTIYELDTRQEKRLSALFTAQEMLHLFAQALAERDLDHLRHCTTHDFSTRVWQRLNAATVQGLPLEMFDDPRPEIVSTNFQGSLTRIEVRQSDKFITYLLREEHGRFYVDDVLWQMPGRPSSVKQTLEVLVPVQNFAAAIALGRDPAEQAAVLDLLRDSCSADFNRMVWNQTDFVPNSGLSADTFLTAPLASVTLSDQQILVKLGDEHYGANVLLRKENGRHVIDEIKLIAGLADSDRMEMKRTLRSLLAHGKAVRPAPLDQEIRLATPRQSRPIQQAVYRETAEAGVGEVWPADDVVDIGPIEIPPGRLPPQSLPSGRP</sequence>
<feature type="chain" id="PRO_5028019966" evidence="1">
    <location>
        <begin position="25"/>
        <end position="674"/>
    </location>
</feature>
<reference evidence="2" key="1">
    <citation type="journal article" date="2020" name="mSystems">
        <title>Genome- and Community-Level Interaction Insights into Carbon Utilization and Element Cycling Functions of Hydrothermarchaeota in Hydrothermal Sediment.</title>
        <authorList>
            <person name="Zhou Z."/>
            <person name="Liu Y."/>
            <person name="Xu W."/>
            <person name="Pan J."/>
            <person name="Luo Z.H."/>
            <person name="Li M."/>
        </authorList>
    </citation>
    <scope>NUCLEOTIDE SEQUENCE [LARGE SCALE GENOMIC DNA]</scope>
    <source>
        <strain evidence="2">SpSt-508</strain>
    </source>
</reference>
<evidence type="ECO:0000313" key="2">
    <source>
        <dbReference type="EMBL" id="HGT40585.1"/>
    </source>
</evidence>
<protein>
    <submittedName>
        <fullName evidence="2">DUF3828 domain-containing protein</fullName>
    </submittedName>
</protein>
<evidence type="ECO:0000256" key="1">
    <source>
        <dbReference type="SAM" id="SignalP"/>
    </source>
</evidence>
<feature type="signal peptide" evidence="1">
    <location>
        <begin position="1"/>
        <end position="24"/>
    </location>
</feature>
<organism evidence="2">
    <name type="scientific">Schlesneria paludicola</name>
    <dbReference type="NCBI Taxonomy" id="360056"/>
    <lineage>
        <taxon>Bacteria</taxon>
        <taxon>Pseudomonadati</taxon>
        <taxon>Planctomycetota</taxon>
        <taxon>Planctomycetia</taxon>
        <taxon>Planctomycetales</taxon>
        <taxon>Planctomycetaceae</taxon>
        <taxon>Schlesneria</taxon>
    </lineage>
</organism>